<dbReference type="InterPro" id="IPR050275">
    <property type="entry name" value="PGM_Phosphatase"/>
</dbReference>
<sequence length="223" mass="24279">MPHPDATRLFVVRHGETAWNVDTRIQGHLDIPLNDTGRWQAQRMGAALADETIHAIYSSDLSRAHETALALGQAVGIAVHTDAGLRERGFGDFQGLTFKEIEARWPDDALRWRKRDPSFGPAGGETLAGFYARVVDTATTLAQRHPGQTIAMVAHGGVLDCLYRAASRVDLQAPRTWQLGNASINRLLFTGEGFILVGWSDTGHLATDVLDESSDGDRIGRAA</sequence>
<evidence type="ECO:0000313" key="1">
    <source>
        <dbReference type="EMBL" id="MCM5682040.1"/>
    </source>
</evidence>
<reference evidence="1" key="1">
    <citation type="submission" date="2022-05" db="EMBL/GenBank/DDBJ databases">
        <title>Schlegelella sp. nov., isolated from mangrove soil.</title>
        <authorList>
            <person name="Liu Y."/>
            <person name="Ge X."/>
            <person name="Liu W."/>
        </authorList>
    </citation>
    <scope>NUCLEOTIDE SEQUENCE</scope>
    <source>
        <strain evidence="1">S2-27</strain>
    </source>
</reference>
<dbReference type="Gene3D" id="3.40.50.1240">
    <property type="entry name" value="Phosphoglycerate mutase-like"/>
    <property type="match status" value="1"/>
</dbReference>
<comment type="caution">
    <text evidence="1">The sequence shown here is derived from an EMBL/GenBank/DDBJ whole genome shotgun (WGS) entry which is preliminary data.</text>
</comment>
<organism evidence="1 2">
    <name type="scientific">Caldimonas mangrovi</name>
    <dbReference type="NCBI Taxonomy" id="2944811"/>
    <lineage>
        <taxon>Bacteria</taxon>
        <taxon>Pseudomonadati</taxon>
        <taxon>Pseudomonadota</taxon>
        <taxon>Betaproteobacteria</taxon>
        <taxon>Burkholderiales</taxon>
        <taxon>Sphaerotilaceae</taxon>
        <taxon>Caldimonas</taxon>
    </lineage>
</organism>
<dbReference type="Pfam" id="PF00300">
    <property type="entry name" value="His_Phos_1"/>
    <property type="match status" value="1"/>
</dbReference>
<gene>
    <name evidence="1" type="ORF">M8A51_21130</name>
</gene>
<dbReference type="InterPro" id="IPR029033">
    <property type="entry name" value="His_PPase_superfam"/>
</dbReference>
<proteinExistence type="predicted"/>
<keyword evidence="2" id="KW-1185">Reference proteome</keyword>
<dbReference type="PANTHER" id="PTHR48100:SF62">
    <property type="entry name" value="GLUCOSYL-3-PHOSPHOGLYCERATE PHOSPHATASE"/>
    <property type="match status" value="1"/>
</dbReference>
<evidence type="ECO:0000313" key="2">
    <source>
        <dbReference type="Proteomes" id="UP001165541"/>
    </source>
</evidence>
<dbReference type="EMBL" id="JAMKFE010000016">
    <property type="protein sequence ID" value="MCM5682040.1"/>
    <property type="molecule type" value="Genomic_DNA"/>
</dbReference>
<accession>A0ABT0YTF8</accession>
<dbReference type="PANTHER" id="PTHR48100">
    <property type="entry name" value="BROAD-SPECIFICITY PHOSPHATASE YOR283W-RELATED"/>
    <property type="match status" value="1"/>
</dbReference>
<name>A0ABT0YTF8_9BURK</name>
<dbReference type="PROSITE" id="PS00175">
    <property type="entry name" value="PG_MUTASE"/>
    <property type="match status" value="1"/>
</dbReference>
<dbReference type="SUPFAM" id="SSF53254">
    <property type="entry name" value="Phosphoglycerate mutase-like"/>
    <property type="match status" value="1"/>
</dbReference>
<dbReference type="InterPro" id="IPR001345">
    <property type="entry name" value="PG/BPGM_mutase_AS"/>
</dbReference>
<dbReference type="RefSeq" id="WP_251780522.1">
    <property type="nucleotide sequence ID" value="NZ_JAMKFE010000016.1"/>
</dbReference>
<dbReference type="SMART" id="SM00855">
    <property type="entry name" value="PGAM"/>
    <property type="match status" value="1"/>
</dbReference>
<dbReference type="CDD" id="cd07067">
    <property type="entry name" value="HP_PGM_like"/>
    <property type="match status" value="1"/>
</dbReference>
<protein>
    <submittedName>
        <fullName evidence="1">Histidine phosphatase family protein</fullName>
    </submittedName>
</protein>
<dbReference type="Proteomes" id="UP001165541">
    <property type="component" value="Unassembled WGS sequence"/>
</dbReference>
<dbReference type="InterPro" id="IPR013078">
    <property type="entry name" value="His_Pase_superF_clade-1"/>
</dbReference>